<feature type="region of interest" description="Disordered" evidence="1">
    <location>
        <begin position="109"/>
        <end position="131"/>
    </location>
</feature>
<comment type="caution">
    <text evidence="2">The sequence shown here is derived from an EMBL/GenBank/DDBJ whole genome shotgun (WGS) entry which is preliminary data.</text>
</comment>
<dbReference type="EMBL" id="AVOT02001982">
    <property type="protein sequence ID" value="MBW0468813.1"/>
    <property type="molecule type" value="Genomic_DNA"/>
</dbReference>
<evidence type="ECO:0000313" key="2">
    <source>
        <dbReference type="EMBL" id="MBW0468813.1"/>
    </source>
</evidence>
<keyword evidence="3" id="KW-1185">Reference proteome</keyword>
<feature type="compositionally biased region" description="Basic residues" evidence="1">
    <location>
        <begin position="109"/>
        <end position="118"/>
    </location>
</feature>
<dbReference type="Proteomes" id="UP000765509">
    <property type="component" value="Unassembled WGS sequence"/>
</dbReference>
<feature type="region of interest" description="Disordered" evidence="1">
    <location>
        <begin position="213"/>
        <end position="255"/>
    </location>
</feature>
<protein>
    <submittedName>
        <fullName evidence="2">Uncharacterized protein</fullName>
    </submittedName>
</protein>
<reference evidence="2" key="1">
    <citation type="submission" date="2021-03" db="EMBL/GenBank/DDBJ databases">
        <title>Draft genome sequence of rust myrtle Austropuccinia psidii MF-1, a brazilian biotype.</title>
        <authorList>
            <person name="Quecine M.C."/>
            <person name="Pachon D.M.R."/>
            <person name="Bonatelli M.L."/>
            <person name="Correr F.H."/>
            <person name="Franceschini L.M."/>
            <person name="Leite T.F."/>
            <person name="Margarido G.R.A."/>
            <person name="Almeida C.A."/>
            <person name="Ferrarezi J.A."/>
            <person name="Labate C.A."/>
        </authorList>
    </citation>
    <scope>NUCLEOTIDE SEQUENCE</scope>
    <source>
        <strain evidence="2">MF-1</strain>
    </source>
</reference>
<sequence>MESAIKLLDKSFNESQELAFKNLVIAFQNAQDAARILGLKSPSPLGSQQRLLLPSVSVKSDKTTSKAPANASQITNFELKSCKARSTGHLHPLAESLALEYSKFSARPSRRARSHLRRREPSSLPLKSATQPRHADGFVHVDFGASEPSSKDLDRSLLPAQAQRHGQVWLWESYLKTPPRNAVPLVFGEVSLDLADRYCHEDLHRALVIPRHKQPALPPRKPPCQSPSEQLLSYKSTPLGSHGFQKQPRRNSPLF</sequence>
<evidence type="ECO:0000313" key="3">
    <source>
        <dbReference type="Proteomes" id="UP000765509"/>
    </source>
</evidence>
<feature type="compositionally biased region" description="Pro residues" evidence="1">
    <location>
        <begin position="216"/>
        <end position="225"/>
    </location>
</feature>
<name>A0A9Q3BPB0_9BASI</name>
<dbReference type="AlphaFoldDB" id="A0A9Q3BPB0"/>
<accession>A0A9Q3BPB0</accession>
<organism evidence="2 3">
    <name type="scientific">Austropuccinia psidii MF-1</name>
    <dbReference type="NCBI Taxonomy" id="1389203"/>
    <lineage>
        <taxon>Eukaryota</taxon>
        <taxon>Fungi</taxon>
        <taxon>Dikarya</taxon>
        <taxon>Basidiomycota</taxon>
        <taxon>Pucciniomycotina</taxon>
        <taxon>Pucciniomycetes</taxon>
        <taxon>Pucciniales</taxon>
        <taxon>Sphaerophragmiaceae</taxon>
        <taxon>Austropuccinia</taxon>
    </lineage>
</organism>
<feature type="compositionally biased region" description="Polar residues" evidence="1">
    <location>
        <begin position="226"/>
        <end position="239"/>
    </location>
</feature>
<evidence type="ECO:0000256" key="1">
    <source>
        <dbReference type="SAM" id="MobiDB-lite"/>
    </source>
</evidence>
<gene>
    <name evidence="2" type="ORF">O181_008528</name>
</gene>
<proteinExistence type="predicted"/>